<dbReference type="Pfam" id="PF13709">
    <property type="entry name" value="DUF4159"/>
    <property type="match status" value="1"/>
</dbReference>
<dbReference type="InterPro" id="IPR025297">
    <property type="entry name" value="DUF4159"/>
</dbReference>
<gene>
    <name evidence="2" type="ORF">ENW73_01695</name>
</gene>
<organism evidence="2">
    <name type="scientific">candidate division WOR-3 bacterium</name>
    <dbReference type="NCBI Taxonomy" id="2052148"/>
    <lineage>
        <taxon>Bacteria</taxon>
        <taxon>Bacteria division WOR-3</taxon>
    </lineage>
</organism>
<sequence length="216" mass="25068">MFIRVLAILLVILVTGYPQETPLLTLARLKYQGGGDWYNDPDELPNLAKELNQRTNIATYENEIVTTLLDDKLTNYPFLFLTGHGNISFNDQEVIRLRNYLINGGFLYADDDYGMDESFRREIAKVFPNQELVELPFDHPIYHMIYQFPNGLPKIHEHYEGPPKGFGIFYQDRLVVFYTYNTNISDGWTVAHNDPPEKRELAFQMGINIIAYVLSH</sequence>
<dbReference type="EMBL" id="DTLI01000040">
    <property type="protein sequence ID" value="HHS51567.1"/>
    <property type="molecule type" value="Genomic_DNA"/>
</dbReference>
<dbReference type="AlphaFoldDB" id="A0A7C6A8C0"/>
<evidence type="ECO:0000313" key="2">
    <source>
        <dbReference type="EMBL" id="HHS51567.1"/>
    </source>
</evidence>
<evidence type="ECO:0000259" key="1">
    <source>
        <dbReference type="Pfam" id="PF13709"/>
    </source>
</evidence>
<dbReference type="Gene3D" id="3.40.50.12140">
    <property type="entry name" value="Domain of unknown function DUF4159"/>
    <property type="match status" value="1"/>
</dbReference>
<reference evidence="2" key="1">
    <citation type="journal article" date="2020" name="mSystems">
        <title>Genome- and Community-Level Interaction Insights into Carbon Utilization and Element Cycling Functions of Hydrothermarchaeota in Hydrothermal Sediment.</title>
        <authorList>
            <person name="Zhou Z."/>
            <person name="Liu Y."/>
            <person name="Xu W."/>
            <person name="Pan J."/>
            <person name="Luo Z.H."/>
            <person name="Li M."/>
        </authorList>
    </citation>
    <scope>NUCLEOTIDE SEQUENCE [LARGE SCALE GENOMIC DNA]</scope>
    <source>
        <strain evidence="2">SpSt-876</strain>
    </source>
</reference>
<comment type="caution">
    <text evidence="2">The sequence shown here is derived from an EMBL/GenBank/DDBJ whole genome shotgun (WGS) entry which is preliminary data.</text>
</comment>
<name>A0A7C6A8C0_UNCW3</name>
<feature type="domain" description="DUF4159" evidence="1">
    <location>
        <begin position="25"/>
        <end position="214"/>
    </location>
</feature>
<accession>A0A7C6A8C0</accession>
<proteinExistence type="predicted"/>
<protein>
    <submittedName>
        <fullName evidence="2">DUF4159 domain-containing protein</fullName>
    </submittedName>
</protein>